<dbReference type="AlphaFoldDB" id="A0ABD3MIB7"/>
<proteinExistence type="predicted"/>
<feature type="region of interest" description="Disordered" evidence="2">
    <location>
        <begin position="364"/>
        <end position="398"/>
    </location>
</feature>
<gene>
    <name evidence="3" type="ORF">ACHAW5_004841</name>
</gene>
<feature type="compositionally biased region" description="Basic and acidic residues" evidence="2">
    <location>
        <begin position="378"/>
        <end position="391"/>
    </location>
</feature>
<organism evidence="3 4">
    <name type="scientific">Stephanodiscus triporus</name>
    <dbReference type="NCBI Taxonomy" id="2934178"/>
    <lineage>
        <taxon>Eukaryota</taxon>
        <taxon>Sar</taxon>
        <taxon>Stramenopiles</taxon>
        <taxon>Ochrophyta</taxon>
        <taxon>Bacillariophyta</taxon>
        <taxon>Coscinodiscophyceae</taxon>
        <taxon>Thalassiosirophycidae</taxon>
        <taxon>Stephanodiscales</taxon>
        <taxon>Stephanodiscaceae</taxon>
        <taxon>Stephanodiscus</taxon>
    </lineage>
</organism>
<feature type="region of interest" description="Disordered" evidence="2">
    <location>
        <begin position="1"/>
        <end position="28"/>
    </location>
</feature>
<feature type="compositionally biased region" description="Polar residues" evidence="2">
    <location>
        <begin position="210"/>
        <end position="224"/>
    </location>
</feature>
<keyword evidence="1" id="KW-0175">Coiled coil</keyword>
<reference evidence="3 4" key="1">
    <citation type="submission" date="2024-10" db="EMBL/GenBank/DDBJ databases">
        <title>Updated reference genomes for cyclostephanoid diatoms.</title>
        <authorList>
            <person name="Roberts W.R."/>
            <person name="Alverson A.J."/>
        </authorList>
    </citation>
    <scope>NUCLEOTIDE SEQUENCE [LARGE SCALE GENOMIC DNA]</scope>
    <source>
        <strain evidence="3 4">AJA276-08</strain>
    </source>
</reference>
<dbReference type="EMBL" id="JALLAZ020001795">
    <property type="protein sequence ID" value="KAL3763689.1"/>
    <property type="molecule type" value="Genomic_DNA"/>
</dbReference>
<sequence length="943" mass="107007">MDNKGDNYLGAPSSGRINNVRGGSEVPNSLFSPGSRAIDPHQYVTALDFEELRLRRQLEVQQDIDFRRRLIEEQQNQLLSEMEYRNKIQQLQEIQELQAQQQQQQQQQQGLSQLLSQNPHLLELPQQQYQSGRENSLLAYLRDDFLLQRHQQMLQDQIQHQLQEQLSRESHQHEQEELLAMLQACGSARGNLPAEAMSFASSLRLGEMVTQQPSRVHSPATSHPPSDGHSPVLLENHLNNYMKQRADYTPTDRDHAYGLTDVNSQKKRSSSESSDINFGGTSQVAPTRVKKAKQALNSPKLELFPPNDGASESFGRNKTKDKELDEKLAEQLASQKVGPEKKKMIEKEKVSRDLRFRGRGPVVRRRVKKKTGSVVSQEDSKASKKNGHGDVGRQLSGEEESVINFLGTRGMKNGTINYMNEVDHAAEKKNNEEVKDATTPYDEEAVDIILNFQRCNVPAREVKQAKKWSKRSQTVTDTYPTMPPESIPFISPGLKFILPSLPIEPESNDLEAECMGTVNTPQPAAEDNMDGKRETNLATALSTFNMAKESKDACDFRFIGTKKKVFKPKTSEKGQDGWWPSDKCIRKERQKLGVKQDEEDTDDDDDASVDSKTGISFVKAGIESMKRRLATAVEPGVLEKLPHCKLHDDFCKDAKKKLFCCQTTEMFPFEYMVCCSVCSTWRHAQCGGHYKRYTAESVDPSNLLFEPICDQCYLEKKFVQGYPEASARLEWQRIEHLRRCNATNAVMRQVAFAKHSGQYKWPLGSVSATHISSHVRSVQSRHEKAVKQWSEMATRLGSGHGLKPRERQRVRMRELERLMAHVEDAEGAMDRHNMMLFLQNDTSKLHPVGFEITQRNIFDPEDDPVQDFEHNGFAKLAPGTSWGAAEKDGENNNCQVCARKGCNRRPRFESIFCSDSCGVSTLELDLLRSLQYASKLHPSVLRI</sequence>
<protein>
    <recommendedName>
        <fullName evidence="5">PHD-type domain-containing protein</fullName>
    </recommendedName>
</protein>
<evidence type="ECO:0000256" key="2">
    <source>
        <dbReference type="SAM" id="MobiDB-lite"/>
    </source>
</evidence>
<dbReference type="Proteomes" id="UP001530315">
    <property type="component" value="Unassembled WGS sequence"/>
</dbReference>
<feature type="coiled-coil region" evidence="1">
    <location>
        <begin position="84"/>
        <end position="114"/>
    </location>
</feature>
<keyword evidence="4" id="KW-1185">Reference proteome</keyword>
<feature type="region of interest" description="Disordered" evidence="2">
    <location>
        <begin position="210"/>
        <end position="233"/>
    </location>
</feature>
<evidence type="ECO:0000313" key="4">
    <source>
        <dbReference type="Proteomes" id="UP001530315"/>
    </source>
</evidence>
<evidence type="ECO:0008006" key="5">
    <source>
        <dbReference type="Google" id="ProtNLM"/>
    </source>
</evidence>
<evidence type="ECO:0000313" key="3">
    <source>
        <dbReference type="EMBL" id="KAL3763689.1"/>
    </source>
</evidence>
<name>A0ABD3MIB7_9STRA</name>
<feature type="region of interest" description="Disordered" evidence="2">
    <location>
        <begin position="250"/>
        <end position="324"/>
    </location>
</feature>
<comment type="caution">
    <text evidence="3">The sequence shown here is derived from an EMBL/GenBank/DDBJ whole genome shotgun (WGS) entry which is preliminary data.</text>
</comment>
<accession>A0ABD3MIB7</accession>
<evidence type="ECO:0000256" key="1">
    <source>
        <dbReference type="SAM" id="Coils"/>
    </source>
</evidence>
<feature type="compositionally biased region" description="Polar residues" evidence="2">
    <location>
        <begin position="275"/>
        <end position="285"/>
    </location>
</feature>